<protein>
    <submittedName>
        <fullName evidence="1">Peptidase S1/S6 chymotrypsin/Hap</fullName>
    </submittedName>
</protein>
<evidence type="ECO:0000313" key="2">
    <source>
        <dbReference type="Proteomes" id="UP000266313"/>
    </source>
</evidence>
<accession>A0A250KZY7</accession>
<dbReference type="InterPro" id="IPR009003">
    <property type="entry name" value="Peptidase_S1_PA"/>
</dbReference>
<dbReference type="OrthoDB" id="212300at2"/>
<keyword evidence="2" id="KW-1185">Reference proteome</keyword>
<evidence type="ECO:0000313" key="1">
    <source>
        <dbReference type="EMBL" id="BBA37205.1"/>
    </source>
</evidence>
<dbReference type="Proteomes" id="UP000266313">
    <property type="component" value="Chromosome"/>
</dbReference>
<dbReference type="SUPFAM" id="SSF50494">
    <property type="entry name" value="Trypsin-like serine proteases"/>
    <property type="match status" value="1"/>
</dbReference>
<dbReference type="AlphaFoldDB" id="A0A250KZY7"/>
<dbReference type="InterPro" id="IPR043504">
    <property type="entry name" value="Peptidase_S1_PA_chymotrypsin"/>
</dbReference>
<dbReference type="Gene3D" id="2.40.10.10">
    <property type="entry name" value="Trypsin-like serine proteases"/>
    <property type="match status" value="2"/>
</dbReference>
<name>A0A250KZY7_9GAMM</name>
<dbReference type="PANTHER" id="PTHR43019">
    <property type="entry name" value="SERINE ENDOPROTEASE DEGS"/>
    <property type="match status" value="1"/>
</dbReference>
<sequence>MRLTRLCLIGIGVIGSISGFSARTQAGQLPDIIEKIKPAIVGIGTYQRTRTPPAVFRGTGFVIGDGLHVLTNAHVLPVAIDKSKYEVLAVFSRDGKKQTVRQAVEIAKDESHDVALLRIGGSPLPSVRLGDSAKVREGEQYAFTGYPIGMVLGLNPVTHRGIVSAISPIAIPAHTAQRLNSKIIRRLSEPYDVFQLDATAYPGNSGSPLYDILSGEVVGIINKVFVQETKENLLERPSGISYAIPIKYAVSLLTENGVKR</sequence>
<dbReference type="EMBL" id="AP017928">
    <property type="protein sequence ID" value="BBA37205.1"/>
    <property type="molecule type" value="Genomic_DNA"/>
</dbReference>
<gene>
    <name evidence="1" type="ORF">sS8_5285</name>
</gene>
<dbReference type="PANTHER" id="PTHR43019:SF23">
    <property type="entry name" value="PROTEASE DO-LIKE 5, CHLOROPLASTIC"/>
    <property type="match status" value="1"/>
</dbReference>
<proteinExistence type="predicted"/>
<reference evidence="1 2" key="1">
    <citation type="submission" date="2016-12" db="EMBL/GenBank/DDBJ databases">
        <title>Genome sequencing of Methylocaldum marinum.</title>
        <authorList>
            <person name="Takeuchi M."/>
            <person name="Kamagata Y."/>
            <person name="Hiraoka S."/>
            <person name="Oshima K."/>
            <person name="Hattori M."/>
            <person name="Iwasaki W."/>
        </authorList>
    </citation>
    <scope>NUCLEOTIDE SEQUENCE [LARGE SCALE GENOMIC DNA]</scope>
    <source>
        <strain evidence="1 2">S8</strain>
    </source>
</reference>
<dbReference type="KEGG" id="mmai:sS8_5285"/>
<dbReference type="Pfam" id="PF13365">
    <property type="entry name" value="Trypsin_2"/>
    <property type="match status" value="1"/>
</dbReference>
<organism evidence="1 2">
    <name type="scientific">Methylocaldum marinum</name>
    <dbReference type="NCBI Taxonomy" id="1432792"/>
    <lineage>
        <taxon>Bacteria</taxon>
        <taxon>Pseudomonadati</taxon>
        <taxon>Pseudomonadota</taxon>
        <taxon>Gammaproteobacteria</taxon>
        <taxon>Methylococcales</taxon>
        <taxon>Methylococcaceae</taxon>
        <taxon>Methylocaldum</taxon>
    </lineage>
</organism>